<dbReference type="PROSITE" id="PS51318">
    <property type="entry name" value="TAT"/>
    <property type="match status" value="1"/>
</dbReference>
<reference evidence="2 3" key="1">
    <citation type="submission" date="2017-09" db="EMBL/GenBank/DDBJ databases">
        <title>Genome sequences of Natrinema ejinorence JCM 13890T.</title>
        <authorList>
            <person name="Roh S.W."/>
            <person name="Kim Y.B."/>
            <person name="Kim J.Y."/>
        </authorList>
    </citation>
    <scope>NUCLEOTIDE SEQUENCE [LARGE SCALE GENOMIC DNA]</scope>
    <source>
        <strain evidence="2 3">JCM 13890</strain>
    </source>
</reference>
<dbReference type="Gene3D" id="2.130.10.10">
    <property type="entry name" value="YVTN repeat-like/Quinoprotein amine dehydrogenase"/>
    <property type="match status" value="2"/>
</dbReference>
<dbReference type="PANTHER" id="PTHR34512:SF30">
    <property type="entry name" value="OUTER MEMBRANE PROTEIN ASSEMBLY FACTOR BAMB"/>
    <property type="match status" value="1"/>
</dbReference>
<dbReference type="InterPro" id="IPR015943">
    <property type="entry name" value="WD40/YVTN_repeat-like_dom_sf"/>
</dbReference>
<dbReference type="Proteomes" id="UP000219689">
    <property type="component" value="Unassembled WGS sequence"/>
</dbReference>
<dbReference type="InterPro" id="IPR018391">
    <property type="entry name" value="PQQ_b-propeller_rpt"/>
</dbReference>
<name>A0A2A5QWQ4_9EURY</name>
<evidence type="ECO:0000259" key="1">
    <source>
        <dbReference type="Pfam" id="PF13360"/>
    </source>
</evidence>
<evidence type="ECO:0000313" key="2">
    <source>
        <dbReference type="EMBL" id="PCR91213.1"/>
    </source>
</evidence>
<dbReference type="AlphaFoldDB" id="A0A2A5QWQ4"/>
<dbReference type="InterPro" id="IPR002372">
    <property type="entry name" value="PQQ_rpt_dom"/>
</dbReference>
<accession>A0A2A5QWQ4</accession>
<feature type="domain" description="Pyrrolo-quinoline quinone repeat" evidence="1">
    <location>
        <begin position="64"/>
        <end position="153"/>
    </location>
</feature>
<dbReference type="Gene3D" id="2.40.10.480">
    <property type="match status" value="1"/>
</dbReference>
<dbReference type="EMBL" id="NXNI01000001">
    <property type="protein sequence ID" value="PCR91213.1"/>
    <property type="molecule type" value="Genomic_DNA"/>
</dbReference>
<dbReference type="PANTHER" id="PTHR34512">
    <property type="entry name" value="CELL SURFACE PROTEIN"/>
    <property type="match status" value="1"/>
</dbReference>
<gene>
    <name evidence="2" type="ORF">CP557_12165</name>
</gene>
<dbReference type="InterPro" id="IPR006311">
    <property type="entry name" value="TAT_signal"/>
</dbReference>
<dbReference type="OrthoDB" id="176428at2157"/>
<dbReference type="PROSITE" id="PS51257">
    <property type="entry name" value="PROKAR_LIPOPROTEIN"/>
    <property type="match status" value="1"/>
</dbReference>
<dbReference type="RefSeq" id="WP_097380156.1">
    <property type="nucleotide sequence ID" value="NZ_NXNI01000001.1"/>
</dbReference>
<dbReference type="SMART" id="SM00564">
    <property type="entry name" value="PQQ"/>
    <property type="match status" value="6"/>
</dbReference>
<proteinExistence type="predicted"/>
<dbReference type="Pfam" id="PF13360">
    <property type="entry name" value="PQQ_2"/>
    <property type="match status" value="2"/>
</dbReference>
<keyword evidence="3" id="KW-1185">Reference proteome</keyword>
<protein>
    <submittedName>
        <fullName evidence="2">Pyrrolo-quinoline quinone</fullName>
    </submittedName>
</protein>
<evidence type="ECO:0000313" key="3">
    <source>
        <dbReference type="Proteomes" id="UP000219689"/>
    </source>
</evidence>
<dbReference type="InterPro" id="IPR011047">
    <property type="entry name" value="Quinoprotein_ADH-like_sf"/>
</dbReference>
<sequence length="400" mass="42388">MPSRRDVLFGIGAVGTAAVAGCLGGPSADPGSLESYTWTTSGADRRNSRAIPDGTAPRDEPTVDWRVEFGSPVATDEPIVTDDTVLVAVGTDVVAFDRETADRRWSIDPENDAYMYRSSPTVFDGTAYVPEVTSLTARDLETGEIDWSHEFDTTIGQGSLLVSDGGENGRVFAAGGNYVHALDAETGDHLWEQELFGTARYSLAKYTDYLYVATSGGELYAITRWGAVEWRRTVEAGITSAPIALSSSDGDAGPGVAVAGGDGSITYFGMGGAREWQTELGGFGDDGLAIAHRTLLARSGSTLHALDPNDGSGRWRVDLGRGSNNPPIVVGDTVYLGGDKLRAIDIDGGIGIRSLRVGEQRFEHDEDDAVSFVTAADGKLFATTNVERFGDESAELVVLS</sequence>
<feature type="domain" description="Pyrrolo-quinoline quinone repeat" evidence="1">
    <location>
        <begin position="166"/>
        <end position="279"/>
    </location>
</feature>
<dbReference type="SUPFAM" id="SSF50998">
    <property type="entry name" value="Quinoprotein alcohol dehydrogenase-like"/>
    <property type="match status" value="1"/>
</dbReference>
<comment type="caution">
    <text evidence="2">The sequence shown here is derived from an EMBL/GenBank/DDBJ whole genome shotgun (WGS) entry which is preliminary data.</text>
</comment>
<organism evidence="2 3">
    <name type="scientific">Natrinema ejinorense</name>
    <dbReference type="NCBI Taxonomy" id="373386"/>
    <lineage>
        <taxon>Archaea</taxon>
        <taxon>Methanobacteriati</taxon>
        <taxon>Methanobacteriota</taxon>
        <taxon>Stenosarchaea group</taxon>
        <taxon>Halobacteria</taxon>
        <taxon>Halobacteriales</taxon>
        <taxon>Natrialbaceae</taxon>
        <taxon>Natrinema</taxon>
    </lineage>
</organism>